<dbReference type="InterPro" id="IPR003369">
    <property type="entry name" value="TatA/B/E"/>
</dbReference>
<dbReference type="NCBIfam" id="TIGR01410">
    <property type="entry name" value="tatB"/>
    <property type="match status" value="1"/>
</dbReference>
<comment type="function">
    <text evidence="9">Part of the twin-arginine translocation (Tat) system that transports large folded proteins containing a characteristic twin-arginine motif in their signal peptide across membranes. Together with TatC, TatB is part of a receptor directly interacting with Tat signal peptides. TatB may form an oligomeric binding site that transiently accommodates folded Tat precursor proteins before their translocation.</text>
</comment>
<keyword evidence="7 9" id="KW-0811">Translocation</keyword>
<organism evidence="12 13">
    <name type="scientific">Stappia indica</name>
    <dbReference type="NCBI Taxonomy" id="538381"/>
    <lineage>
        <taxon>Bacteria</taxon>
        <taxon>Pseudomonadati</taxon>
        <taxon>Pseudomonadota</taxon>
        <taxon>Alphaproteobacteria</taxon>
        <taxon>Hyphomicrobiales</taxon>
        <taxon>Stappiaceae</taxon>
        <taxon>Stappia</taxon>
    </lineage>
</organism>
<evidence type="ECO:0000256" key="1">
    <source>
        <dbReference type="ARBA" id="ARBA00004167"/>
    </source>
</evidence>
<dbReference type="Proteomes" id="UP000435648">
    <property type="component" value="Chromosome"/>
</dbReference>
<feature type="region of interest" description="Disordered" evidence="10">
    <location>
        <begin position="72"/>
        <end position="171"/>
    </location>
</feature>
<feature type="compositionally biased region" description="Polar residues" evidence="10">
    <location>
        <begin position="159"/>
        <end position="171"/>
    </location>
</feature>
<comment type="subunit">
    <text evidence="9">The Tat system comprises two distinct complexes: a TatABC complex, containing multiple copies of TatA, TatB and TatC subunits, and a separate TatA complex, containing only TatA subunits. Substrates initially bind to the TatABC complex, which probably triggers association of the separate TatA complex to form the active translocon.</text>
</comment>
<proteinExistence type="inferred from homology"/>
<accession>A0A857C453</accession>
<feature type="compositionally biased region" description="Basic and acidic residues" evidence="10">
    <location>
        <begin position="80"/>
        <end position="100"/>
    </location>
</feature>
<keyword evidence="2 9" id="KW-0813">Transport</keyword>
<reference evidence="12 13" key="1">
    <citation type="submission" date="2019-12" db="EMBL/GenBank/DDBJ databases">
        <title>The genome of Stappia indica PHM037.</title>
        <authorList>
            <person name="Kacar D."/>
            <person name="Galan B."/>
            <person name="Canedo L."/>
            <person name="Rodriguez P."/>
            <person name="de la Calle F."/>
            <person name="Garcia J.L."/>
        </authorList>
    </citation>
    <scope>NUCLEOTIDE SEQUENCE [LARGE SCALE GENOMIC DNA]</scope>
    <source>
        <strain evidence="12 13">PHM037</strain>
    </source>
</reference>
<evidence type="ECO:0000256" key="6">
    <source>
        <dbReference type="ARBA" id="ARBA00022989"/>
    </source>
</evidence>
<dbReference type="Pfam" id="PF02416">
    <property type="entry name" value="TatA_B_E"/>
    <property type="match status" value="1"/>
</dbReference>
<keyword evidence="8 9" id="KW-0472">Membrane</keyword>
<feature type="transmembrane region" description="Helical" evidence="11">
    <location>
        <begin position="6"/>
        <end position="22"/>
    </location>
</feature>
<sequence length="171" mass="17531">MFDIGWTELLVVAVVMILVVGPKDLPRMLRTFGQTIGKVRRMAGEFQSTFNEALREAEQQADIADMKKQVEKAANFDPLGDIKKSIETDRKPPKPAEAKPADTAAAKPADEAGGKSTTPAGASETGTGPAPQAQAAQAAAAGAPASKTPATPGSATPGESGTANTASDRTA</sequence>
<dbReference type="InterPro" id="IPR018448">
    <property type="entry name" value="TatB"/>
</dbReference>
<dbReference type="EMBL" id="CP046908">
    <property type="protein sequence ID" value="QGZ33382.1"/>
    <property type="molecule type" value="Genomic_DNA"/>
</dbReference>
<dbReference type="HAMAP" id="MF_00237">
    <property type="entry name" value="TatB"/>
    <property type="match status" value="1"/>
</dbReference>
<evidence type="ECO:0000256" key="10">
    <source>
        <dbReference type="SAM" id="MobiDB-lite"/>
    </source>
</evidence>
<keyword evidence="4 9" id="KW-0812">Transmembrane</keyword>
<dbReference type="PANTHER" id="PTHR33162">
    <property type="entry name" value="SEC-INDEPENDENT PROTEIN TRANSLOCASE PROTEIN TATA, CHLOROPLASTIC"/>
    <property type="match status" value="1"/>
</dbReference>
<evidence type="ECO:0000313" key="13">
    <source>
        <dbReference type="Proteomes" id="UP000435648"/>
    </source>
</evidence>
<dbReference type="GO" id="GO:0043953">
    <property type="term" value="P:protein transport by the Tat complex"/>
    <property type="evidence" value="ECO:0007669"/>
    <property type="project" value="UniProtKB-UniRule"/>
</dbReference>
<evidence type="ECO:0000256" key="9">
    <source>
        <dbReference type="HAMAP-Rule" id="MF_00237"/>
    </source>
</evidence>
<dbReference type="RefSeq" id="WP_158192401.1">
    <property type="nucleotide sequence ID" value="NZ_CP046908.1"/>
</dbReference>
<dbReference type="Gene3D" id="1.20.5.3310">
    <property type="match status" value="1"/>
</dbReference>
<name>A0A857C453_9HYPH</name>
<dbReference type="PRINTS" id="PR01506">
    <property type="entry name" value="TATBPROTEIN"/>
</dbReference>
<evidence type="ECO:0000256" key="8">
    <source>
        <dbReference type="ARBA" id="ARBA00023136"/>
    </source>
</evidence>
<comment type="subcellular location">
    <subcellularLocation>
        <location evidence="9">Cell membrane</location>
        <topology evidence="9">Single-pass membrane protein</topology>
    </subcellularLocation>
    <subcellularLocation>
        <location evidence="1">Membrane</location>
        <topology evidence="1">Single-pass membrane protein</topology>
    </subcellularLocation>
</comment>
<evidence type="ECO:0000256" key="5">
    <source>
        <dbReference type="ARBA" id="ARBA00022927"/>
    </source>
</evidence>
<dbReference type="GO" id="GO:0008320">
    <property type="term" value="F:protein transmembrane transporter activity"/>
    <property type="evidence" value="ECO:0007669"/>
    <property type="project" value="UniProtKB-UniRule"/>
</dbReference>
<evidence type="ECO:0000256" key="4">
    <source>
        <dbReference type="ARBA" id="ARBA00022692"/>
    </source>
</evidence>
<dbReference type="AlphaFoldDB" id="A0A857C453"/>
<keyword evidence="3 9" id="KW-1003">Cell membrane</keyword>
<dbReference type="KEGG" id="siw:GH266_02020"/>
<evidence type="ECO:0000256" key="11">
    <source>
        <dbReference type="SAM" id="Phobius"/>
    </source>
</evidence>
<evidence type="ECO:0000256" key="7">
    <source>
        <dbReference type="ARBA" id="ARBA00023010"/>
    </source>
</evidence>
<comment type="similarity">
    <text evidence="9">Belongs to the TatB family.</text>
</comment>
<dbReference type="PANTHER" id="PTHR33162:SF1">
    <property type="entry name" value="SEC-INDEPENDENT PROTEIN TRANSLOCASE PROTEIN TATA, CHLOROPLASTIC"/>
    <property type="match status" value="1"/>
</dbReference>
<gene>
    <name evidence="9 12" type="primary">tatB</name>
    <name evidence="12" type="ORF">GH266_02020</name>
</gene>
<evidence type="ECO:0000256" key="2">
    <source>
        <dbReference type="ARBA" id="ARBA00022448"/>
    </source>
</evidence>
<evidence type="ECO:0000313" key="12">
    <source>
        <dbReference type="EMBL" id="QGZ33382.1"/>
    </source>
</evidence>
<keyword evidence="5 9" id="KW-0653">Protein transport</keyword>
<evidence type="ECO:0000256" key="3">
    <source>
        <dbReference type="ARBA" id="ARBA00022475"/>
    </source>
</evidence>
<dbReference type="GO" id="GO:0033281">
    <property type="term" value="C:TAT protein transport complex"/>
    <property type="evidence" value="ECO:0007669"/>
    <property type="project" value="UniProtKB-UniRule"/>
</dbReference>
<protein>
    <recommendedName>
        <fullName evidence="9">Sec-independent protein translocase protein TatB</fullName>
    </recommendedName>
</protein>
<dbReference type="OrthoDB" id="7206969at2"/>
<feature type="compositionally biased region" description="Low complexity" evidence="10">
    <location>
        <begin position="125"/>
        <end position="158"/>
    </location>
</feature>
<keyword evidence="6 9" id="KW-1133">Transmembrane helix</keyword>